<sequence length="203" mass="22071">MSHAQLEIAGRGFPGHPMDMTDDCLSPVPSVLRAHGLGARRNSYGLHKISMDIDSPLYSGTLSKALSWSAENILTLPESRVEEEKNDYSPPSPSPVSSPATGSITPPCSQEPDAAAQGSSAQSSESENEVQNKQQKILSRVKFDAQWEQDEKEDVETKAVATSPDGRYLKFNIEIGRGSFKTVYKGLDTETTVEVAWCELQVG</sequence>
<keyword evidence="3" id="KW-1185">Reference proteome</keyword>
<name>A0A5C6PTI1_9TELE</name>
<reference evidence="2 3" key="1">
    <citation type="submission" date="2019-04" db="EMBL/GenBank/DDBJ databases">
        <title>Chromosome genome assembly for Takifugu flavidus.</title>
        <authorList>
            <person name="Xiao S."/>
        </authorList>
    </citation>
    <scope>NUCLEOTIDE SEQUENCE [LARGE SCALE GENOMIC DNA]</scope>
    <source>
        <strain evidence="2">HTHZ2018</strain>
        <tissue evidence="2">Muscle</tissue>
    </source>
</reference>
<dbReference type="PANTHER" id="PTHR13902">
    <property type="entry name" value="SERINE/THREONINE-PROTEIN KINASE WNK WITH NO LYSINE -RELATED"/>
    <property type="match status" value="1"/>
</dbReference>
<dbReference type="EMBL" id="RHFK02000001">
    <property type="protein sequence ID" value="TWW82198.1"/>
    <property type="molecule type" value="Genomic_DNA"/>
</dbReference>
<organism evidence="2 3">
    <name type="scientific">Takifugu flavidus</name>
    <name type="common">sansaifugu</name>
    <dbReference type="NCBI Taxonomy" id="433684"/>
    <lineage>
        <taxon>Eukaryota</taxon>
        <taxon>Metazoa</taxon>
        <taxon>Chordata</taxon>
        <taxon>Craniata</taxon>
        <taxon>Vertebrata</taxon>
        <taxon>Euteleostomi</taxon>
        <taxon>Actinopterygii</taxon>
        <taxon>Neopterygii</taxon>
        <taxon>Teleostei</taxon>
        <taxon>Neoteleostei</taxon>
        <taxon>Acanthomorphata</taxon>
        <taxon>Eupercaria</taxon>
        <taxon>Tetraodontiformes</taxon>
        <taxon>Tetradontoidea</taxon>
        <taxon>Tetraodontidae</taxon>
        <taxon>Takifugu</taxon>
    </lineage>
</organism>
<gene>
    <name evidence="2" type="ORF">D4764_01G0020130</name>
</gene>
<dbReference type="Proteomes" id="UP000324091">
    <property type="component" value="Chromosome 1"/>
</dbReference>
<protein>
    <submittedName>
        <fullName evidence="2">Serine/threonine-protein kinase WNK4</fullName>
    </submittedName>
</protein>
<accession>A0A5C6PTI1</accession>
<evidence type="ECO:0000256" key="1">
    <source>
        <dbReference type="SAM" id="MobiDB-lite"/>
    </source>
</evidence>
<keyword evidence="2" id="KW-0808">Transferase</keyword>
<dbReference type="GO" id="GO:0016301">
    <property type="term" value="F:kinase activity"/>
    <property type="evidence" value="ECO:0007669"/>
    <property type="project" value="UniProtKB-KW"/>
</dbReference>
<dbReference type="InterPro" id="IPR050588">
    <property type="entry name" value="WNK_Ser-Thr_kinase"/>
</dbReference>
<evidence type="ECO:0000313" key="3">
    <source>
        <dbReference type="Proteomes" id="UP000324091"/>
    </source>
</evidence>
<dbReference type="Gene3D" id="3.30.200.20">
    <property type="entry name" value="Phosphorylase Kinase, domain 1"/>
    <property type="match status" value="1"/>
</dbReference>
<dbReference type="FunFam" id="3.30.200.20:FF:000494">
    <property type="entry name" value="serine/threonine-protein kinase WNK2 isoform X2"/>
    <property type="match status" value="1"/>
</dbReference>
<proteinExistence type="predicted"/>
<dbReference type="AlphaFoldDB" id="A0A5C6PTI1"/>
<keyword evidence="2" id="KW-0418">Kinase</keyword>
<evidence type="ECO:0000313" key="2">
    <source>
        <dbReference type="EMBL" id="TWW82198.1"/>
    </source>
</evidence>
<feature type="region of interest" description="Disordered" evidence="1">
    <location>
        <begin position="79"/>
        <end position="135"/>
    </location>
</feature>
<feature type="compositionally biased region" description="Low complexity" evidence="1">
    <location>
        <begin position="114"/>
        <end position="135"/>
    </location>
</feature>
<comment type="caution">
    <text evidence="2">The sequence shown here is derived from an EMBL/GenBank/DDBJ whole genome shotgun (WGS) entry which is preliminary data.</text>
</comment>